<evidence type="ECO:0000313" key="2">
    <source>
        <dbReference type="EMBL" id="KAH0458111.1"/>
    </source>
</evidence>
<sequence>MSSALVASSRSKIFGCFIMARAIATLCFCPPDIDMNLWAFANSAAAIISVSFVVPSFPYAIFLYDRNLSKG</sequence>
<feature type="transmembrane region" description="Helical" evidence="1">
    <location>
        <begin position="39"/>
        <end position="64"/>
    </location>
</feature>
<keyword evidence="1" id="KW-0812">Transmembrane</keyword>
<evidence type="ECO:0000313" key="3">
    <source>
        <dbReference type="Proteomes" id="UP000775213"/>
    </source>
</evidence>
<dbReference type="Proteomes" id="UP000775213">
    <property type="component" value="Unassembled WGS sequence"/>
</dbReference>
<reference evidence="2 3" key="1">
    <citation type="journal article" date="2021" name="Hortic Res">
        <title>Chromosome-scale assembly of the Dendrobium chrysotoxum genome enhances the understanding of orchid evolution.</title>
        <authorList>
            <person name="Zhang Y."/>
            <person name="Zhang G.Q."/>
            <person name="Zhang D."/>
            <person name="Liu X.D."/>
            <person name="Xu X.Y."/>
            <person name="Sun W.H."/>
            <person name="Yu X."/>
            <person name="Zhu X."/>
            <person name="Wang Z.W."/>
            <person name="Zhao X."/>
            <person name="Zhong W.Y."/>
            <person name="Chen H."/>
            <person name="Yin W.L."/>
            <person name="Huang T."/>
            <person name="Niu S.C."/>
            <person name="Liu Z.J."/>
        </authorList>
    </citation>
    <scope>NUCLEOTIDE SEQUENCE [LARGE SCALE GENOMIC DNA]</scope>
    <source>
        <strain evidence="2">Lindl</strain>
    </source>
</reference>
<gene>
    <name evidence="2" type="ORF">IEQ34_013426</name>
</gene>
<proteinExistence type="predicted"/>
<comment type="caution">
    <text evidence="2">The sequence shown here is derived from an EMBL/GenBank/DDBJ whole genome shotgun (WGS) entry which is preliminary data.</text>
</comment>
<protein>
    <submittedName>
        <fullName evidence="2">Uncharacterized protein</fullName>
    </submittedName>
</protein>
<organism evidence="2 3">
    <name type="scientific">Dendrobium chrysotoxum</name>
    <name type="common">Orchid</name>
    <dbReference type="NCBI Taxonomy" id="161865"/>
    <lineage>
        <taxon>Eukaryota</taxon>
        <taxon>Viridiplantae</taxon>
        <taxon>Streptophyta</taxon>
        <taxon>Embryophyta</taxon>
        <taxon>Tracheophyta</taxon>
        <taxon>Spermatophyta</taxon>
        <taxon>Magnoliopsida</taxon>
        <taxon>Liliopsida</taxon>
        <taxon>Asparagales</taxon>
        <taxon>Orchidaceae</taxon>
        <taxon>Epidendroideae</taxon>
        <taxon>Malaxideae</taxon>
        <taxon>Dendrobiinae</taxon>
        <taxon>Dendrobium</taxon>
    </lineage>
</organism>
<dbReference type="AntiFam" id="ANF00062">
    <property type="entry name" value="Shadow ORF (opposite ABC transporter protein)"/>
</dbReference>
<evidence type="ECO:0000256" key="1">
    <source>
        <dbReference type="SAM" id="Phobius"/>
    </source>
</evidence>
<feature type="transmembrane region" description="Helical" evidence="1">
    <location>
        <begin position="12"/>
        <end position="33"/>
    </location>
</feature>
<dbReference type="AlphaFoldDB" id="A0AAV7GNK4"/>
<dbReference type="EMBL" id="JAGFBR010000012">
    <property type="protein sequence ID" value="KAH0458111.1"/>
    <property type="molecule type" value="Genomic_DNA"/>
</dbReference>
<accession>A0AAV7GNK4</accession>
<keyword evidence="3" id="KW-1185">Reference proteome</keyword>
<keyword evidence="1" id="KW-0472">Membrane</keyword>
<name>A0AAV7GNK4_DENCH</name>
<keyword evidence="1" id="KW-1133">Transmembrane helix</keyword>